<gene>
    <name evidence="4" type="ORF">EHS25_003814</name>
</gene>
<dbReference type="FunFam" id="3.30.40.10:FF:000728">
    <property type="entry name" value="Unplaced genomic scaffold supercont1.4, whole genome shotgun sequence"/>
    <property type="match status" value="1"/>
</dbReference>
<dbReference type="PROSITE" id="PS50089">
    <property type="entry name" value="ZF_RING_2"/>
    <property type="match status" value="1"/>
</dbReference>
<feature type="region of interest" description="Disordered" evidence="2">
    <location>
        <begin position="803"/>
        <end position="841"/>
    </location>
</feature>
<feature type="compositionally biased region" description="Low complexity" evidence="2">
    <location>
        <begin position="183"/>
        <end position="195"/>
    </location>
</feature>
<feature type="compositionally biased region" description="Basic and acidic residues" evidence="2">
    <location>
        <begin position="281"/>
        <end position="299"/>
    </location>
</feature>
<dbReference type="Proteomes" id="UP000279259">
    <property type="component" value="Unassembled WGS sequence"/>
</dbReference>
<evidence type="ECO:0000313" key="5">
    <source>
        <dbReference type="Proteomes" id="UP000279259"/>
    </source>
</evidence>
<dbReference type="EMBL" id="RSCD01000019">
    <property type="protein sequence ID" value="RSH85673.1"/>
    <property type="molecule type" value="Genomic_DNA"/>
</dbReference>
<feature type="region of interest" description="Disordered" evidence="2">
    <location>
        <begin position="538"/>
        <end position="565"/>
    </location>
</feature>
<feature type="compositionally biased region" description="Pro residues" evidence="2">
    <location>
        <begin position="196"/>
        <end position="208"/>
    </location>
</feature>
<feature type="compositionally biased region" description="Low complexity" evidence="2">
    <location>
        <begin position="209"/>
        <end position="218"/>
    </location>
</feature>
<evidence type="ECO:0000259" key="3">
    <source>
        <dbReference type="PROSITE" id="PS50089"/>
    </source>
</evidence>
<proteinExistence type="predicted"/>
<keyword evidence="1" id="KW-0863">Zinc-finger</keyword>
<keyword evidence="5" id="KW-1185">Reference proteome</keyword>
<sequence length="841" mass="90233">MGSSQSQPRPARSPLAESTTQEVQAAPPDRSSRATETMRSRFSSLRRLSSFGTRRGESEAKRGRPGSHVSSSSNGRDRKKPRLAVEDDSEMFETQTQTQTTTPMSSESSTSMSMGLGVDRGGEGQGWGEMTEAVAPMSSGSLELYPQPGSSGSPGSPGSPDPLRLERVRSIASIRRALGENWQPPNTTSTTSTPTPHAPSGPSPPSPRPQASRRQSLPTPTNQSSTGTLTALLGFSAPAPTASNVVPPAAQSNPGRSGGRPSDAEMGLSELEDLAAQLESVRSDLEQSHRDMEETRARVGQEQQRQQEQEQEQEQDPEGARGIPAGAVLVIQGLAQTTVTPTPTPGQDADSSSVQEGVDGTRRPGHSRRLSDGSLLRRRQEPQPPSLEAQARMIGGLLTVAAAATATTLLSPATPSPATQRSAAAAALGGLMNRLRPNRVQRTAQSIEQALGTYLRNVLRDNRQLEASESVNLPTSDDGPAPPVTGEFQRFLEVLQMDLVAAVRDFATPVVDEEEEPEDETLPDTPAVQQQLGEDRPIPTFHRQRGQNLPGAASQRSTGVTGGHDGLPRRLNFFRAHLFPPTDESDEHAVVPCIFIGARSIAHAPGLTTEQLVQHPSFPFVDGQVPTPSTDSAPEEPPTPEPQAPRRSFRERVMDRLNARRNPLPPTPLNTYLVYVIGGNYPRDHPVLRIPNLITGGPLSDEEMALVAELMGPAKPPTATSEEIEKSGLKIVDGGDMAELAEKHEVLDSCVERCLICLSEYETGEECRVLNCRHAFHKDCVDQWLSKGSNSCPACRTEAVNKAAQVSPQDVPLPSDSSMDVDLEERSEPIHPGPSGTTHDA</sequence>
<feature type="region of interest" description="Disordered" evidence="2">
    <location>
        <begin position="1"/>
        <end position="325"/>
    </location>
</feature>
<dbReference type="GO" id="GO:0008270">
    <property type="term" value="F:zinc ion binding"/>
    <property type="evidence" value="ECO:0007669"/>
    <property type="project" value="UniProtKB-KW"/>
</dbReference>
<dbReference type="STRING" id="1890683.A0A427Y3L5"/>
<dbReference type="PANTHER" id="PTHR45676:SF41">
    <property type="entry name" value="RING-H2 FINGER PROTEIN ATL66"/>
    <property type="match status" value="1"/>
</dbReference>
<keyword evidence="1" id="KW-0479">Metal-binding</keyword>
<reference evidence="4 5" key="1">
    <citation type="submission" date="2018-11" db="EMBL/GenBank/DDBJ databases">
        <title>Genome sequence of Saitozyma podzolica DSM 27192.</title>
        <authorList>
            <person name="Aliyu H."/>
            <person name="Gorte O."/>
            <person name="Ochsenreither K."/>
        </authorList>
    </citation>
    <scope>NUCLEOTIDE SEQUENCE [LARGE SCALE GENOMIC DNA]</scope>
    <source>
        <strain evidence="4 5">DSM 27192</strain>
    </source>
</reference>
<dbReference type="PANTHER" id="PTHR45676">
    <property type="entry name" value="RING-H2 FINGER PROTEIN ATL51-RELATED"/>
    <property type="match status" value="1"/>
</dbReference>
<dbReference type="CDD" id="cd16461">
    <property type="entry name" value="RING-H2_EL5-like"/>
    <property type="match status" value="1"/>
</dbReference>
<dbReference type="OrthoDB" id="8062037at2759"/>
<protein>
    <recommendedName>
        <fullName evidence="3">RING-type domain-containing protein</fullName>
    </recommendedName>
</protein>
<feature type="domain" description="RING-type" evidence="3">
    <location>
        <begin position="754"/>
        <end position="796"/>
    </location>
</feature>
<evidence type="ECO:0000256" key="1">
    <source>
        <dbReference type="PROSITE-ProRule" id="PRU00175"/>
    </source>
</evidence>
<dbReference type="AlphaFoldDB" id="A0A427Y3L5"/>
<name>A0A427Y3L5_9TREE</name>
<feature type="compositionally biased region" description="Low complexity" evidence="2">
    <location>
        <begin position="92"/>
        <end position="114"/>
    </location>
</feature>
<feature type="compositionally biased region" description="Low complexity" evidence="2">
    <location>
        <begin position="148"/>
        <end position="158"/>
    </location>
</feature>
<feature type="compositionally biased region" description="Low complexity" evidence="2">
    <location>
        <begin position="1"/>
        <end position="14"/>
    </location>
</feature>
<dbReference type="Pfam" id="PF13639">
    <property type="entry name" value="zf-RING_2"/>
    <property type="match status" value="1"/>
</dbReference>
<feature type="region of interest" description="Disordered" evidence="2">
    <location>
        <begin position="338"/>
        <end position="387"/>
    </location>
</feature>
<keyword evidence="1" id="KW-0862">Zinc</keyword>
<organism evidence="4 5">
    <name type="scientific">Saitozyma podzolica</name>
    <dbReference type="NCBI Taxonomy" id="1890683"/>
    <lineage>
        <taxon>Eukaryota</taxon>
        <taxon>Fungi</taxon>
        <taxon>Dikarya</taxon>
        <taxon>Basidiomycota</taxon>
        <taxon>Agaricomycotina</taxon>
        <taxon>Tremellomycetes</taxon>
        <taxon>Tremellales</taxon>
        <taxon>Trimorphomycetaceae</taxon>
        <taxon>Saitozyma</taxon>
    </lineage>
</organism>
<feature type="compositionally biased region" description="Basic and acidic residues" evidence="2">
    <location>
        <begin position="30"/>
        <end position="39"/>
    </location>
</feature>
<dbReference type="InterPro" id="IPR013083">
    <property type="entry name" value="Znf_RING/FYVE/PHD"/>
</dbReference>
<evidence type="ECO:0000256" key="2">
    <source>
        <dbReference type="SAM" id="MobiDB-lite"/>
    </source>
</evidence>
<evidence type="ECO:0000313" key="4">
    <source>
        <dbReference type="EMBL" id="RSH85673.1"/>
    </source>
</evidence>
<feature type="compositionally biased region" description="Low complexity" evidence="2">
    <location>
        <begin position="40"/>
        <end position="53"/>
    </location>
</feature>
<comment type="caution">
    <text evidence="4">The sequence shown here is derived from an EMBL/GenBank/DDBJ whole genome shotgun (WGS) entry which is preliminary data.</text>
</comment>
<accession>A0A427Y3L5</accession>
<feature type="region of interest" description="Disordered" evidence="2">
    <location>
        <begin position="618"/>
        <end position="648"/>
    </location>
</feature>
<dbReference type="SMART" id="SM00184">
    <property type="entry name" value="RING"/>
    <property type="match status" value="1"/>
</dbReference>
<dbReference type="InterPro" id="IPR001841">
    <property type="entry name" value="Znf_RING"/>
</dbReference>
<feature type="compositionally biased region" description="Polar residues" evidence="2">
    <location>
        <begin position="219"/>
        <end position="229"/>
    </location>
</feature>
<dbReference type="SUPFAM" id="SSF57850">
    <property type="entry name" value="RING/U-box"/>
    <property type="match status" value="1"/>
</dbReference>
<dbReference type="Gene3D" id="3.30.40.10">
    <property type="entry name" value="Zinc/RING finger domain, C3HC4 (zinc finger)"/>
    <property type="match status" value="1"/>
</dbReference>